<evidence type="ECO:0000256" key="2">
    <source>
        <dbReference type="SAM" id="SignalP"/>
    </source>
</evidence>
<dbReference type="Gene3D" id="2.60.40.10">
    <property type="entry name" value="Immunoglobulins"/>
    <property type="match status" value="1"/>
</dbReference>
<keyword evidence="2" id="KW-0732">Signal</keyword>
<dbReference type="AlphaFoldDB" id="A0A069D2Q6"/>
<dbReference type="STRING" id="1121097.GCA_000428125_02255"/>
<evidence type="ECO:0000259" key="3">
    <source>
        <dbReference type="Pfam" id="PF03629"/>
    </source>
</evidence>
<dbReference type="eggNOG" id="COG1649">
    <property type="taxonomic scope" value="Bacteria"/>
</dbReference>
<accession>A0A069D2Q6</accession>
<dbReference type="GO" id="GO:0005975">
    <property type="term" value="P:carbohydrate metabolic process"/>
    <property type="evidence" value="ECO:0007669"/>
    <property type="project" value="TreeGrafter"/>
</dbReference>
<dbReference type="InterPro" id="IPR039329">
    <property type="entry name" value="SIAE"/>
</dbReference>
<keyword evidence="1" id="KW-0378">Hydrolase</keyword>
<gene>
    <name evidence="4" type="ORF">JCM15093_1897</name>
</gene>
<dbReference type="EMBL" id="BAJS01000009">
    <property type="protein sequence ID" value="GAK36712.1"/>
    <property type="molecule type" value="Genomic_DNA"/>
</dbReference>
<proteinExistence type="predicted"/>
<feature type="domain" description="Sialate O-acetylesterase" evidence="3">
    <location>
        <begin position="107"/>
        <end position="359"/>
    </location>
</feature>
<dbReference type="SUPFAM" id="SSF52266">
    <property type="entry name" value="SGNH hydrolase"/>
    <property type="match status" value="1"/>
</dbReference>
<comment type="caution">
    <text evidence="4">The sequence shown here is derived from an EMBL/GenBank/DDBJ whole genome shotgun (WGS) entry which is preliminary data.</text>
</comment>
<dbReference type="PANTHER" id="PTHR22901:SF0">
    <property type="entry name" value="SIALATE O-ACETYLESTERASE"/>
    <property type="match status" value="1"/>
</dbReference>
<keyword evidence="5" id="KW-1185">Reference proteome</keyword>
<dbReference type="Gene3D" id="3.40.50.1110">
    <property type="entry name" value="SGNH hydrolase"/>
    <property type="match status" value="1"/>
</dbReference>
<protein>
    <submittedName>
        <fullName evidence="4">Sialic acid-specific 9-O-acetylesterase</fullName>
    </submittedName>
</protein>
<feature type="chain" id="PRO_5001659846" evidence="2">
    <location>
        <begin position="22"/>
        <end position="472"/>
    </location>
</feature>
<dbReference type="InterPro" id="IPR036514">
    <property type="entry name" value="SGNH_hydro_sf"/>
</dbReference>
<evidence type="ECO:0000256" key="1">
    <source>
        <dbReference type="ARBA" id="ARBA00022801"/>
    </source>
</evidence>
<dbReference type="PANTHER" id="PTHR22901">
    <property type="entry name" value="SIALATE O-ACETYLESTERASE"/>
    <property type="match status" value="1"/>
</dbReference>
<reference evidence="4 5" key="1">
    <citation type="journal article" date="2015" name="Microbes Environ.">
        <title>Distribution and evolution of nitrogen fixation genes in the phylum bacteroidetes.</title>
        <authorList>
            <person name="Inoue J."/>
            <person name="Oshima K."/>
            <person name="Suda W."/>
            <person name="Sakamoto M."/>
            <person name="Iino T."/>
            <person name="Noda S."/>
            <person name="Hongoh Y."/>
            <person name="Hattori M."/>
            <person name="Ohkuma M."/>
        </authorList>
    </citation>
    <scope>NUCLEOTIDE SEQUENCE [LARGE SCALE GENOMIC DNA]</scope>
    <source>
        <strain evidence="4 5">JCM 15093</strain>
    </source>
</reference>
<evidence type="ECO:0000313" key="5">
    <source>
        <dbReference type="Proteomes" id="UP000027601"/>
    </source>
</evidence>
<name>A0A069D2Q6_9BACE</name>
<dbReference type="Pfam" id="PF03629">
    <property type="entry name" value="SASA"/>
    <property type="match status" value="1"/>
</dbReference>
<feature type="signal peptide" evidence="2">
    <location>
        <begin position="1"/>
        <end position="21"/>
    </location>
</feature>
<dbReference type="GO" id="GO:0001681">
    <property type="term" value="F:sialate O-acetylesterase activity"/>
    <property type="evidence" value="ECO:0007669"/>
    <property type="project" value="InterPro"/>
</dbReference>
<sequence length="472" mass="52740">MMKRKLFFAATLLLGILGGQAKVVLPDIVGNNMVLQQNTKVKLWGKAKAHATLSVKTSWNSETYTTKVETDGKWIISIPTPKASFTPQTIKLSDGEVMELTNILIGEVWFCSGQSNMEMPLNGFTNCPILGANETIAMASKYKAGIRVATIAKKAALTPQESCEGKWMESTPENAQWFSATAFHFATTLFQTLNIPVGIINCSWGGSTVEGWLPKEILNNYSDIDIKQASGNEGPEYMKPMIMYNGMLKPLQNYTIKGFLWYQGESNLGKHNTYAQRLATMVNLWREEWGLGTLPFYFAEIAPYEYGDNILGALLREAQFKAQELIPSSGMISTNDLVEPFEARNIHPRNKTTVGKRLCYLALTRTYGVKGIVDQGPIYQSMEIKDGKAIIRFSNAPEGFSRMNGIEGFEVAGANKVFYPAVAEVDWNKHIIVSSDQVPQPVAVRYAFKNFQPGNLHNHREQPVFPFRTDNW</sequence>
<dbReference type="Proteomes" id="UP000027601">
    <property type="component" value="Unassembled WGS sequence"/>
</dbReference>
<evidence type="ECO:0000313" key="4">
    <source>
        <dbReference type="EMBL" id="GAK36712.1"/>
    </source>
</evidence>
<dbReference type="InterPro" id="IPR005181">
    <property type="entry name" value="SASA"/>
</dbReference>
<organism evidence="4 5">
    <name type="scientific">Bacteroides graminisolvens DSM 19988 = JCM 15093</name>
    <dbReference type="NCBI Taxonomy" id="1121097"/>
    <lineage>
        <taxon>Bacteria</taxon>
        <taxon>Pseudomonadati</taxon>
        <taxon>Bacteroidota</taxon>
        <taxon>Bacteroidia</taxon>
        <taxon>Bacteroidales</taxon>
        <taxon>Bacteroidaceae</taxon>
        <taxon>Bacteroides</taxon>
    </lineage>
</organism>
<dbReference type="InterPro" id="IPR013783">
    <property type="entry name" value="Ig-like_fold"/>
</dbReference>